<evidence type="ECO:0000259" key="4">
    <source>
        <dbReference type="Pfam" id="PF01645"/>
    </source>
</evidence>
<name>A0A2T5MBD3_9GAMM</name>
<dbReference type="RefSeq" id="WP_107941757.1">
    <property type="nucleotide sequence ID" value="NZ_QANS01000009.1"/>
</dbReference>
<dbReference type="CDD" id="cd02808">
    <property type="entry name" value="GltS_FMN"/>
    <property type="match status" value="1"/>
</dbReference>
<accession>A0A2T5MBD3</accession>
<dbReference type="InterPro" id="IPR013785">
    <property type="entry name" value="Aldolase_TIM"/>
</dbReference>
<dbReference type="Gene3D" id="3.20.20.70">
    <property type="entry name" value="Aldolase class I"/>
    <property type="match status" value="1"/>
</dbReference>
<dbReference type="GO" id="GO:0006537">
    <property type="term" value="P:glutamate biosynthetic process"/>
    <property type="evidence" value="ECO:0007669"/>
    <property type="project" value="InterPro"/>
</dbReference>
<feature type="domain" description="Glutamate synthase" evidence="4">
    <location>
        <begin position="158"/>
        <end position="482"/>
    </location>
</feature>
<evidence type="ECO:0000313" key="6">
    <source>
        <dbReference type="Proteomes" id="UP000244248"/>
    </source>
</evidence>
<evidence type="ECO:0000256" key="3">
    <source>
        <dbReference type="SAM" id="Phobius"/>
    </source>
</evidence>
<dbReference type="EMBL" id="QANS01000009">
    <property type="protein sequence ID" value="PTU28287.1"/>
    <property type="molecule type" value="Genomic_DNA"/>
</dbReference>
<evidence type="ECO:0000256" key="1">
    <source>
        <dbReference type="ARBA" id="ARBA00009716"/>
    </source>
</evidence>
<keyword evidence="3" id="KW-1133">Transmembrane helix</keyword>
<dbReference type="SUPFAM" id="SSF51395">
    <property type="entry name" value="FMN-linked oxidoreductases"/>
    <property type="match status" value="1"/>
</dbReference>
<dbReference type="InterPro" id="IPR002932">
    <property type="entry name" value="Glu_synthdom"/>
</dbReference>
<organism evidence="5 6">
    <name type="scientific">Stenotrophobium rhamnosiphilum</name>
    <dbReference type="NCBI Taxonomy" id="2029166"/>
    <lineage>
        <taxon>Bacteria</taxon>
        <taxon>Pseudomonadati</taxon>
        <taxon>Pseudomonadota</taxon>
        <taxon>Gammaproteobacteria</taxon>
        <taxon>Nevskiales</taxon>
        <taxon>Nevskiaceae</taxon>
        <taxon>Stenotrophobium</taxon>
    </lineage>
</organism>
<comment type="similarity">
    <text evidence="1 2">Belongs to the glutamate synthase family.</text>
</comment>
<dbReference type="PIRSF" id="PIRSF500060">
    <property type="entry name" value="UCP500060"/>
    <property type="match status" value="1"/>
</dbReference>
<comment type="caution">
    <text evidence="5">The sequence shown here is derived from an EMBL/GenBank/DDBJ whole genome shotgun (WGS) entry which is preliminary data.</text>
</comment>
<keyword evidence="3" id="KW-0812">Transmembrane</keyword>
<evidence type="ECO:0000313" key="5">
    <source>
        <dbReference type="EMBL" id="PTU28287.1"/>
    </source>
</evidence>
<sequence length="552" mass="60637">MNFLSNSFAARFSTLLICSVIFVASSVVAVVHNLQWAWLATMTGALTLLGVRDLIQVHHSILRNYPIIGHLRFMIESVRPEIRQYLLDDKNDAEPFSRAQRSLVYQRAKREEDRQPFGTEHNVYGDGYEWINHSMRPAHIKDNDFRISVGGERCSQPYSISLMNISGMSFGALSANAILALNRGAKIGNFAHDTGEGSISRYHRTQGDEPGGDLIWQVGSGYFGCRDDNGNFDAVRFEAQARSPQVKMIEIKLSQGAKPGHGGILPGAKVTAEIAEARGVVQGMDCVSPAQHTAFSTPTEFLQFLDQLRTLSGGKPTGFKFALGHPWEFFGICKAMLETNVLPDFIVVDGGEGGTGAAPLEFLDHIGTPLQEALLLVHNTLVGLNLRDRIRIGCSGKIISGFDMARMLAFGADWCNVARGFMFALGCIQSQSCHTDRCPTGVTTQNKSRQRALVVPDKAERVANFHNRTLRALGELISAAGLQHPCDLKPHHIVRRVSGSEVRLVSDLYKFVAPGELLENPTAHSVYNLYWPMASAKSFDPQKLASAEPTQS</sequence>
<dbReference type="OrthoDB" id="9758182at2"/>
<reference evidence="5 6" key="1">
    <citation type="submission" date="2018-04" db="EMBL/GenBank/DDBJ databases">
        <title>Novel species isolated from glacier.</title>
        <authorList>
            <person name="Liu Q."/>
            <person name="Xin Y.-H."/>
        </authorList>
    </citation>
    <scope>NUCLEOTIDE SEQUENCE [LARGE SCALE GENOMIC DNA]</scope>
    <source>
        <strain evidence="5 6">GT1R17</strain>
    </source>
</reference>
<dbReference type="Pfam" id="PF01645">
    <property type="entry name" value="Glu_synthase"/>
    <property type="match status" value="1"/>
</dbReference>
<dbReference type="InterPro" id="IPR024188">
    <property type="entry name" value="GltB"/>
</dbReference>
<gene>
    <name evidence="5" type="ORF">CJD38_17790</name>
</gene>
<feature type="transmembrane region" description="Helical" evidence="3">
    <location>
        <begin position="12"/>
        <end position="30"/>
    </location>
</feature>
<dbReference type="PIRSF" id="PIRSF006429">
    <property type="entry name" value="GOGAT_lg_2"/>
    <property type="match status" value="1"/>
</dbReference>
<dbReference type="AlphaFoldDB" id="A0A2T5MBD3"/>
<dbReference type="Proteomes" id="UP000244248">
    <property type="component" value="Unassembled WGS sequence"/>
</dbReference>
<dbReference type="GO" id="GO:0015930">
    <property type="term" value="F:glutamate synthase activity"/>
    <property type="evidence" value="ECO:0007669"/>
    <property type="project" value="InterPro"/>
</dbReference>
<dbReference type="InterPro" id="IPR027283">
    <property type="entry name" value="YerD"/>
</dbReference>
<proteinExistence type="inferred from homology"/>
<evidence type="ECO:0000256" key="2">
    <source>
        <dbReference type="PIRNR" id="PIRNR006429"/>
    </source>
</evidence>
<keyword evidence="6" id="KW-1185">Reference proteome</keyword>
<dbReference type="PANTHER" id="PTHR43819:SF1">
    <property type="entry name" value="ARCHAEAL-TYPE GLUTAMATE SYNTHASE [NADPH]"/>
    <property type="match status" value="1"/>
</dbReference>
<protein>
    <submittedName>
        <fullName evidence="5">FMN-binding glutamate synthase family protein</fullName>
    </submittedName>
</protein>
<keyword evidence="3" id="KW-0472">Membrane</keyword>
<dbReference type="PANTHER" id="PTHR43819">
    <property type="entry name" value="ARCHAEAL-TYPE GLUTAMATE SYNTHASE [NADPH]"/>
    <property type="match status" value="1"/>
</dbReference>